<keyword evidence="6 7" id="KW-0472">Membrane</keyword>
<evidence type="ECO:0000256" key="7">
    <source>
        <dbReference type="SAM" id="Phobius"/>
    </source>
</evidence>
<evidence type="ECO:0000256" key="5">
    <source>
        <dbReference type="ARBA" id="ARBA00022989"/>
    </source>
</evidence>
<evidence type="ECO:0000256" key="3">
    <source>
        <dbReference type="ARBA" id="ARBA00022475"/>
    </source>
</evidence>
<dbReference type="PANTHER" id="PTHR30012">
    <property type="entry name" value="GENERAL SECRETION PATHWAY PROTEIN"/>
    <property type="match status" value="1"/>
</dbReference>
<dbReference type="AlphaFoldDB" id="A0A4V6NQS4"/>
<dbReference type="GO" id="GO:0015628">
    <property type="term" value="P:protein secretion by the type II secretion system"/>
    <property type="evidence" value="ECO:0007669"/>
    <property type="project" value="TreeGrafter"/>
</dbReference>
<dbReference type="PANTHER" id="PTHR30012:SF0">
    <property type="entry name" value="TYPE II SECRETION SYSTEM PROTEIN F-RELATED"/>
    <property type="match status" value="1"/>
</dbReference>
<reference evidence="9 10" key="1">
    <citation type="submission" date="2019-03" db="EMBL/GenBank/DDBJ databases">
        <title>Genomic Encyclopedia of Type Strains, Phase IV (KMG-IV): sequencing the most valuable type-strain genomes for metagenomic binning, comparative biology and taxonomic classification.</title>
        <authorList>
            <person name="Goeker M."/>
        </authorList>
    </citation>
    <scope>NUCLEOTIDE SEQUENCE [LARGE SCALE GENOMIC DNA]</scope>
    <source>
        <strain evidence="9 10">DSM 2132</strain>
    </source>
</reference>
<dbReference type="PRINTS" id="PR00812">
    <property type="entry name" value="BCTERIALGSPF"/>
</dbReference>
<dbReference type="OrthoDB" id="7628664at2"/>
<comment type="caution">
    <text evidence="9">The sequence shown here is derived from an EMBL/GenBank/DDBJ whole genome shotgun (WGS) entry which is preliminary data.</text>
</comment>
<feature type="domain" description="Type II secretion system protein GspF" evidence="8">
    <location>
        <begin position="69"/>
        <end position="191"/>
    </location>
</feature>
<evidence type="ECO:0000256" key="1">
    <source>
        <dbReference type="ARBA" id="ARBA00004651"/>
    </source>
</evidence>
<dbReference type="InterPro" id="IPR003004">
    <property type="entry name" value="GspF/PilC"/>
</dbReference>
<comment type="similarity">
    <text evidence="2">Belongs to the GSP F family.</text>
</comment>
<evidence type="ECO:0000256" key="2">
    <source>
        <dbReference type="ARBA" id="ARBA00005745"/>
    </source>
</evidence>
<feature type="transmembrane region" description="Helical" evidence="7">
    <location>
        <begin position="221"/>
        <end position="240"/>
    </location>
</feature>
<organism evidence="9 10">
    <name type="scientific">Rhodothalassium salexigens DSM 2132</name>
    <dbReference type="NCBI Taxonomy" id="1188247"/>
    <lineage>
        <taxon>Bacteria</taxon>
        <taxon>Pseudomonadati</taxon>
        <taxon>Pseudomonadota</taxon>
        <taxon>Alphaproteobacteria</taxon>
        <taxon>Rhodothalassiales</taxon>
        <taxon>Rhodothalassiaceae</taxon>
        <taxon>Rhodothalassium</taxon>
    </lineage>
</organism>
<feature type="domain" description="Type II secretion system protein GspF" evidence="8">
    <location>
        <begin position="271"/>
        <end position="392"/>
    </location>
</feature>
<comment type="subcellular location">
    <subcellularLocation>
        <location evidence="1">Cell membrane</location>
        <topology evidence="1">Multi-pass membrane protein</topology>
    </subcellularLocation>
</comment>
<dbReference type="Pfam" id="PF00482">
    <property type="entry name" value="T2SSF"/>
    <property type="match status" value="2"/>
</dbReference>
<evidence type="ECO:0000259" key="8">
    <source>
        <dbReference type="Pfam" id="PF00482"/>
    </source>
</evidence>
<dbReference type="InterPro" id="IPR042094">
    <property type="entry name" value="T2SS_GspF_sf"/>
</dbReference>
<sequence length="402" mass="43099">MAEFRHKSLKADGGVMAGRIEAASDRDAFARLQEKGLDPFEIKPVAGAGRGGLAARLRRGPSAKERARWVRQLATLLAAGLPLMEAMDSMGRGGHPQLRDQSRALRQSLRAGERLSTALAQHMPDLPDYVARLAELGEGTGALAGALGDAATRMEQQNALRGEIRSALTYPAFLAGTGVLITLFMFTVVVPRFEKLIGDNTDNLPFLSRLVLSSSALFRDHVWVVGLALAAALVGGVGAVRSPRVRRQTRELLDKTPLIGPFLARADLANWARTMGVAMTNGADLLTAFDLASRAVSSPAFAQGLREARRAVRAGQPLDEALAEGVALDATFTDLVRTGRQAAAMDRMLLFISDILDDEARERAKRLTTLAEPVAILLIALVVGTLVLGIVLAMTSLYDFNM</sequence>
<accession>A0A4V6NQS4</accession>
<keyword evidence="3" id="KW-1003">Cell membrane</keyword>
<protein>
    <submittedName>
        <fullName evidence="9">General secretion pathway protein F</fullName>
    </submittedName>
</protein>
<evidence type="ECO:0000256" key="4">
    <source>
        <dbReference type="ARBA" id="ARBA00022692"/>
    </source>
</evidence>
<dbReference type="InterPro" id="IPR018076">
    <property type="entry name" value="T2SS_GspF_dom"/>
</dbReference>
<evidence type="ECO:0000313" key="9">
    <source>
        <dbReference type="EMBL" id="TCP32966.1"/>
    </source>
</evidence>
<dbReference type="EMBL" id="SLXO01000008">
    <property type="protein sequence ID" value="TCP32966.1"/>
    <property type="molecule type" value="Genomic_DNA"/>
</dbReference>
<dbReference type="GO" id="GO:0005886">
    <property type="term" value="C:plasma membrane"/>
    <property type="evidence" value="ECO:0007669"/>
    <property type="project" value="UniProtKB-SubCell"/>
</dbReference>
<dbReference type="Gene3D" id="1.20.81.30">
    <property type="entry name" value="Type II secretion system (T2SS), domain F"/>
    <property type="match status" value="2"/>
</dbReference>
<evidence type="ECO:0000313" key="10">
    <source>
        <dbReference type="Proteomes" id="UP000295399"/>
    </source>
</evidence>
<keyword evidence="4 7" id="KW-0812">Transmembrane</keyword>
<feature type="transmembrane region" description="Helical" evidence="7">
    <location>
        <begin position="374"/>
        <end position="398"/>
    </location>
</feature>
<name>A0A4V6NQS4_RHOSA</name>
<dbReference type="InParanoid" id="A0A4V6NQS4"/>
<keyword evidence="5 7" id="KW-1133">Transmembrane helix</keyword>
<dbReference type="RefSeq" id="WP_132708901.1">
    <property type="nucleotide sequence ID" value="NZ_JACIGF010000008.1"/>
</dbReference>
<keyword evidence="10" id="KW-1185">Reference proteome</keyword>
<gene>
    <name evidence="9" type="ORF">EV659_10865</name>
</gene>
<dbReference type="Proteomes" id="UP000295399">
    <property type="component" value="Unassembled WGS sequence"/>
</dbReference>
<evidence type="ECO:0000256" key="6">
    <source>
        <dbReference type="ARBA" id="ARBA00023136"/>
    </source>
</evidence>
<proteinExistence type="inferred from homology"/>
<feature type="transmembrane region" description="Helical" evidence="7">
    <location>
        <begin position="167"/>
        <end position="190"/>
    </location>
</feature>